<evidence type="ECO:0000256" key="1">
    <source>
        <dbReference type="SAM" id="MobiDB-lite"/>
    </source>
</evidence>
<dbReference type="AlphaFoldDB" id="A0A843W2A8"/>
<dbReference type="PANTHER" id="PTHR33018:SF34">
    <property type="entry name" value="OS02G0472350 PROTEIN"/>
    <property type="match status" value="1"/>
</dbReference>
<proteinExistence type="predicted"/>
<evidence type="ECO:0000313" key="2">
    <source>
        <dbReference type="EMBL" id="MQM01467.1"/>
    </source>
</evidence>
<sequence>MEQIESEIRRVLQDHNKISASIRSEEARIDAVSKEIRSLDGVLGAPDVGALERQRMQNLLSYQSTLIERAASRTELLRALHDDLLLLFLRRKQLRQADYVAALGIEIVPNLSPSSGLSIGNDNNDVIQNDCSIPAPLDIVTMSDGQDNFQELTTEQVQLPLGLKMPEINVDEDACLTPEHNDEYSDIQYKNNVSDDITMSILDMDANVASIFKEMMDTSDIPSAEIQNARRMSKKMGRVAYHNLGRRLSVDFDEFGNPTGPNAGAFKRSVNSFVCHLLPVRFKQIGDVPAEDYKAVLNVLTERYNFDPIKSYTRKKISSCYRQHKYKLLIQVKKDLERGIEPQKPSYVKKEDWDVFVAKTKDEEFDRISKKNKVSRSHQTVSRKGLPSSLQKRKLVPEGDLIDDYIWGRMHKPKRGRPRKPSALPSDLDNFVDNMEFCIDQEGYGTEQSSRSGILVLLIRVNAVYDMCGGCFLPPKPIASRPISAFPFDVASSGGPTPPYGSDARGPTR</sequence>
<dbReference type="PANTHER" id="PTHR33018">
    <property type="entry name" value="OS10G0338966 PROTEIN-RELATED"/>
    <property type="match status" value="1"/>
</dbReference>
<reference evidence="2" key="1">
    <citation type="submission" date="2017-07" db="EMBL/GenBank/DDBJ databases">
        <title>Taro Niue Genome Assembly and Annotation.</title>
        <authorList>
            <person name="Atibalentja N."/>
            <person name="Keating K."/>
            <person name="Fields C.J."/>
        </authorList>
    </citation>
    <scope>NUCLEOTIDE SEQUENCE</scope>
    <source>
        <strain evidence="2">Niue_2</strain>
        <tissue evidence="2">Leaf</tissue>
    </source>
</reference>
<dbReference type="Proteomes" id="UP000652761">
    <property type="component" value="Unassembled WGS sequence"/>
</dbReference>
<feature type="region of interest" description="Disordered" evidence="1">
    <location>
        <begin position="489"/>
        <end position="509"/>
    </location>
</feature>
<dbReference type="EMBL" id="NMUH01002684">
    <property type="protein sequence ID" value="MQM01467.1"/>
    <property type="molecule type" value="Genomic_DNA"/>
</dbReference>
<organism evidence="2 3">
    <name type="scientific">Colocasia esculenta</name>
    <name type="common">Wild taro</name>
    <name type="synonym">Arum esculentum</name>
    <dbReference type="NCBI Taxonomy" id="4460"/>
    <lineage>
        <taxon>Eukaryota</taxon>
        <taxon>Viridiplantae</taxon>
        <taxon>Streptophyta</taxon>
        <taxon>Embryophyta</taxon>
        <taxon>Tracheophyta</taxon>
        <taxon>Spermatophyta</taxon>
        <taxon>Magnoliopsida</taxon>
        <taxon>Liliopsida</taxon>
        <taxon>Araceae</taxon>
        <taxon>Aroideae</taxon>
        <taxon>Colocasieae</taxon>
        <taxon>Colocasia</taxon>
    </lineage>
</organism>
<accession>A0A843W2A8</accession>
<protein>
    <submittedName>
        <fullName evidence="2">Uncharacterized protein</fullName>
    </submittedName>
</protein>
<evidence type="ECO:0000313" key="3">
    <source>
        <dbReference type="Proteomes" id="UP000652761"/>
    </source>
</evidence>
<gene>
    <name evidence="2" type="ORF">Taro_034217</name>
</gene>
<comment type="caution">
    <text evidence="2">The sequence shown here is derived from an EMBL/GenBank/DDBJ whole genome shotgun (WGS) entry which is preliminary data.</text>
</comment>
<dbReference type="OrthoDB" id="1911146at2759"/>
<keyword evidence="3" id="KW-1185">Reference proteome</keyword>
<name>A0A843W2A8_COLES</name>